<proteinExistence type="predicted"/>
<reference evidence="2 3" key="1">
    <citation type="journal article" date="2016" name="Nat. Commun.">
        <title>Thousands of microbial genomes shed light on interconnected biogeochemical processes in an aquifer system.</title>
        <authorList>
            <person name="Anantharaman K."/>
            <person name="Brown C.T."/>
            <person name="Hug L.A."/>
            <person name="Sharon I."/>
            <person name="Castelle C.J."/>
            <person name="Probst A.J."/>
            <person name="Thomas B.C."/>
            <person name="Singh A."/>
            <person name="Wilkins M.J."/>
            <person name="Karaoz U."/>
            <person name="Brodie E.L."/>
            <person name="Williams K.H."/>
            <person name="Hubbard S.S."/>
            <person name="Banfield J.F."/>
        </authorList>
    </citation>
    <scope>NUCLEOTIDE SEQUENCE [LARGE SCALE GENOMIC DNA]</scope>
</reference>
<evidence type="ECO:0000259" key="1">
    <source>
        <dbReference type="Pfam" id="PF14319"/>
    </source>
</evidence>
<evidence type="ECO:0000313" key="2">
    <source>
        <dbReference type="EMBL" id="OGL45969.1"/>
    </source>
</evidence>
<organism evidence="2 3">
    <name type="scientific">Candidatus Schekmanbacteria bacterium RBG_13_48_7</name>
    <dbReference type="NCBI Taxonomy" id="1817878"/>
    <lineage>
        <taxon>Bacteria</taxon>
        <taxon>Candidatus Schekmaniibacteriota</taxon>
    </lineage>
</organism>
<dbReference type="AlphaFoldDB" id="A0A1F7RWL9"/>
<dbReference type="InterPro" id="IPR026889">
    <property type="entry name" value="Zn_Tnp"/>
</dbReference>
<comment type="caution">
    <text evidence="2">The sequence shown here is derived from an EMBL/GenBank/DDBJ whole genome shotgun (WGS) entry which is preliminary data.</text>
</comment>
<dbReference type="EMBL" id="MGDD01000153">
    <property type="protein sequence ID" value="OGL45969.1"/>
    <property type="molecule type" value="Genomic_DNA"/>
</dbReference>
<protein>
    <recommendedName>
        <fullName evidence="1">Transposase zinc-binding domain-containing protein</fullName>
    </recommendedName>
</protein>
<dbReference type="Pfam" id="PF14319">
    <property type="entry name" value="Zn_Tnp_IS91"/>
    <property type="match status" value="1"/>
</dbReference>
<name>A0A1F7RWL9_9BACT</name>
<feature type="domain" description="Transposase zinc-binding" evidence="1">
    <location>
        <begin position="29"/>
        <end position="83"/>
    </location>
</feature>
<sequence length="97" mass="11630">MKTGVYRPRNPRATPLYQLIEDHFDRFCREYEQRYEYRDGALRPIVQETINKYLNCGLLENGFCRVYCDNCRKDFLVALSCASYCTSFVQVDTFFHF</sequence>
<evidence type="ECO:0000313" key="3">
    <source>
        <dbReference type="Proteomes" id="UP000179266"/>
    </source>
</evidence>
<gene>
    <name evidence="2" type="ORF">A2161_13930</name>
</gene>
<dbReference type="Proteomes" id="UP000179266">
    <property type="component" value="Unassembled WGS sequence"/>
</dbReference>
<accession>A0A1F7RWL9</accession>